<feature type="transmembrane region" description="Helical" evidence="2">
    <location>
        <begin position="57"/>
        <end position="79"/>
    </location>
</feature>
<feature type="compositionally biased region" description="Basic and acidic residues" evidence="1">
    <location>
        <begin position="7"/>
        <end position="33"/>
    </location>
</feature>
<keyword evidence="4" id="KW-1185">Reference proteome</keyword>
<dbReference type="OrthoDB" id="9778998at2"/>
<dbReference type="Proteomes" id="UP000295726">
    <property type="component" value="Unassembled WGS sequence"/>
</dbReference>
<feature type="compositionally biased region" description="Low complexity" evidence="1">
    <location>
        <begin position="150"/>
        <end position="165"/>
    </location>
</feature>
<protein>
    <submittedName>
        <fullName evidence="3">Putative secreted protein with C-terminal beta-propeller domain</fullName>
    </submittedName>
</protein>
<proteinExistence type="predicted"/>
<comment type="caution">
    <text evidence="3">The sequence shown here is derived from an EMBL/GenBank/DDBJ whole genome shotgun (WGS) entry which is preliminary data.</text>
</comment>
<evidence type="ECO:0000313" key="4">
    <source>
        <dbReference type="Proteomes" id="UP000295726"/>
    </source>
</evidence>
<dbReference type="RefSeq" id="WP_132383631.1">
    <property type="nucleotide sequence ID" value="NZ_SLZZ01000034.1"/>
</dbReference>
<reference evidence="3 4" key="1">
    <citation type="submission" date="2019-03" db="EMBL/GenBank/DDBJ databases">
        <title>Genomic Encyclopedia of Type Strains, Phase IV (KMG-IV): sequencing the most valuable type-strain genomes for metagenomic binning, comparative biology and taxonomic classification.</title>
        <authorList>
            <person name="Goeker M."/>
        </authorList>
    </citation>
    <scope>NUCLEOTIDE SEQUENCE [LARGE SCALE GENOMIC DNA]</scope>
    <source>
        <strain evidence="3 4">DSM 29489</strain>
    </source>
</reference>
<accession>A0A4R3JZY9</accession>
<feature type="region of interest" description="Disordered" evidence="1">
    <location>
        <begin position="84"/>
        <end position="105"/>
    </location>
</feature>
<sequence>MTLNGKDLNKKQEEERLEEQIHQMTEEEKIPESLKPDNIGKLLEKQKSKKIFHWRPAYTIAAAACSVLIIGLAALGGVLQKNNGSAGGQAALTDSTGEKKAESAVSADGVIASAKDYDEVYKYIEAERKHNEESYSMERGTDGGFGSTGAGSTESSESAKSTGGADTDSQAAADRASGTSYSDTNIREEGVGEGDIVKTDGKNLYILNGQRVQIVSIEKKEMKQLATIRLEDNQYAPEIYVQNGKLILIYTRTGYEDGTEGYGGNYREYTVAETYDISTPSKPRSMGKITQSGSFYTMRVSGEYVYLLSSFYADTSAGRKDIDTYIPQVQGKSVDSSDILLPPYRSGSQYTVISTFSLKDPGEKVNSKAVFGSAGLVYVSKDNIYVCEAYYNTQESDVTQTCVRKVAYKNGGLKAIGQTRINGTLNDSFSIDEYKGTLRMVTTVSATGSGGGFPILRFGDIIPGNGADRKDTNSLYILDENLNMLGKIEELAEDEKVYSARFMGDTGYFVTYRQMDPLFSVDLSNPKRPKIIGELKIPGFSEYLHPYGDGFLLGIGMDVDETGTTTQGVKLSMFDISNPKDVEEVQKYILDDCYSTDISNNYKAAFINMDKNLIGFSAYGQTQTYYMFSYDKEKGFQEVFERELNAYSEARGLYSGDTFYIVTGNTVESYDLDTFDKIDDIVL</sequence>
<keyword evidence="2" id="KW-1133">Transmembrane helix</keyword>
<evidence type="ECO:0000256" key="1">
    <source>
        <dbReference type="SAM" id="MobiDB-lite"/>
    </source>
</evidence>
<dbReference type="InterPro" id="IPR019198">
    <property type="entry name" value="Beta_propeller_containing"/>
</dbReference>
<name>A0A4R3JZY9_9FIRM</name>
<evidence type="ECO:0000256" key="2">
    <source>
        <dbReference type="SAM" id="Phobius"/>
    </source>
</evidence>
<gene>
    <name evidence="3" type="ORF">EDD59_1348</name>
</gene>
<dbReference type="EMBL" id="SLZZ01000034">
    <property type="protein sequence ID" value="TCS74830.1"/>
    <property type="molecule type" value="Genomic_DNA"/>
</dbReference>
<dbReference type="AlphaFoldDB" id="A0A4R3JZY9"/>
<organism evidence="3 4">
    <name type="scientific">Muricomes intestini</name>
    <dbReference type="NCBI Taxonomy" id="1796634"/>
    <lineage>
        <taxon>Bacteria</taxon>
        <taxon>Bacillati</taxon>
        <taxon>Bacillota</taxon>
        <taxon>Clostridia</taxon>
        <taxon>Lachnospirales</taxon>
        <taxon>Lachnospiraceae</taxon>
        <taxon>Muricomes</taxon>
    </lineage>
</organism>
<keyword evidence="2" id="KW-0472">Membrane</keyword>
<keyword evidence="2" id="KW-0812">Transmembrane</keyword>
<evidence type="ECO:0000313" key="3">
    <source>
        <dbReference type="EMBL" id="TCS74830.1"/>
    </source>
</evidence>
<feature type="region of interest" description="Disordered" evidence="1">
    <location>
        <begin position="132"/>
        <end position="187"/>
    </location>
</feature>
<feature type="region of interest" description="Disordered" evidence="1">
    <location>
        <begin position="1"/>
        <end position="33"/>
    </location>
</feature>
<dbReference type="Pfam" id="PF09826">
    <property type="entry name" value="Beta_propel"/>
    <property type="match status" value="1"/>
</dbReference>